<dbReference type="InterPro" id="IPR011004">
    <property type="entry name" value="Trimer_LpxA-like_sf"/>
</dbReference>
<organism evidence="8 9">
    <name type="scientific">Pseudomonas soli</name>
    <dbReference type="NCBI Taxonomy" id="1306993"/>
    <lineage>
        <taxon>Bacteria</taxon>
        <taxon>Pseudomonadati</taxon>
        <taxon>Pseudomonadota</taxon>
        <taxon>Gammaproteobacteria</taxon>
        <taxon>Pseudomonadales</taxon>
        <taxon>Pseudomonadaceae</taxon>
        <taxon>Pseudomonas</taxon>
    </lineage>
</organism>
<keyword evidence="2" id="KW-0444">Lipid biosynthesis</keyword>
<evidence type="ECO:0000313" key="9">
    <source>
        <dbReference type="Proteomes" id="UP000247620"/>
    </source>
</evidence>
<accession>A0A2V4IF45</accession>
<keyword evidence="3" id="KW-0441">Lipid A biosynthesis</keyword>
<dbReference type="InterPro" id="IPR050179">
    <property type="entry name" value="Trans_hexapeptide_repeat"/>
</dbReference>
<dbReference type="EMBL" id="QJRO01000002">
    <property type="protein sequence ID" value="PYB85424.1"/>
    <property type="molecule type" value="Genomic_DNA"/>
</dbReference>
<evidence type="ECO:0000256" key="2">
    <source>
        <dbReference type="ARBA" id="ARBA00022516"/>
    </source>
</evidence>
<keyword evidence="5" id="KW-0677">Repeat</keyword>
<dbReference type="Pfam" id="PF14602">
    <property type="entry name" value="Hexapep_2"/>
    <property type="match status" value="1"/>
</dbReference>
<evidence type="ECO:0000256" key="6">
    <source>
        <dbReference type="ARBA" id="ARBA00023098"/>
    </source>
</evidence>
<dbReference type="Proteomes" id="UP000247620">
    <property type="component" value="Unassembled WGS sequence"/>
</dbReference>
<dbReference type="InterPro" id="IPR001451">
    <property type="entry name" value="Hexapep"/>
</dbReference>
<comment type="similarity">
    <text evidence="1">Belongs to the transferase hexapeptide repeat family.</text>
</comment>
<dbReference type="PANTHER" id="PTHR43300:SF11">
    <property type="entry name" value="ACETYLTRANSFERASE RV3034C-RELATED"/>
    <property type="match status" value="1"/>
</dbReference>
<dbReference type="GO" id="GO:0016020">
    <property type="term" value="C:membrane"/>
    <property type="evidence" value="ECO:0007669"/>
    <property type="project" value="GOC"/>
</dbReference>
<evidence type="ECO:0000256" key="3">
    <source>
        <dbReference type="ARBA" id="ARBA00022556"/>
    </source>
</evidence>
<evidence type="ECO:0000256" key="1">
    <source>
        <dbReference type="ARBA" id="ARBA00007274"/>
    </source>
</evidence>
<gene>
    <name evidence="8" type="ORF">DMX07_05370</name>
</gene>
<keyword evidence="6" id="KW-0443">Lipid metabolism</keyword>
<sequence length="170" mass="18624">MKRLLVRLLTCCQLALFYRFRRVGKHVRLGRGLFVFPRRVSIGDWCYIGARSYLDGDIVIGSFTMLANNVAIVGGDHAYATPGVTMRDGGREAWKQTVIGRDVWIGHGAIILNGVTIGDGAIVAAGSVVTRDVENFSVVAGNPARHIKWRFDQAGQTLHSAMLVRKTQGV</sequence>
<evidence type="ECO:0000256" key="7">
    <source>
        <dbReference type="ARBA" id="ARBA00023315"/>
    </source>
</evidence>
<dbReference type="Gene3D" id="2.160.10.10">
    <property type="entry name" value="Hexapeptide repeat proteins"/>
    <property type="match status" value="1"/>
</dbReference>
<dbReference type="Pfam" id="PF00132">
    <property type="entry name" value="Hexapep"/>
    <property type="match status" value="1"/>
</dbReference>
<dbReference type="GO" id="GO:0009245">
    <property type="term" value="P:lipid A biosynthetic process"/>
    <property type="evidence" value="ECO:0007669"/>
    <property type="project" value="UniProtKB-KW"/>
</dbReference>
<dbReference type="CDD" id="cd03349">
    <property type="entry name" value="LbH_XAT"/>
    <property type="match status" value="1"/>
</dbReference>
<keyword evidence="7" id="KW-0012">Acyltransferase</keyword>
<evidence type="ECO:0000256" key="5">
    <source>
        <dbReference type="ARBA" id="ARBA00022737"/>
    </source>
</evidence>
<dbReference type="AlphaFoldDB" id="A0A2V4IF45"/>
<keyword evidence="4 8" id="KW-0808">Transferase</keyword>
<dbReference type="PROSITE" id="PS00101">
    <property type="entry name" value="HEXAPEP_TRANSFERASES"/>
    <property type="match status" value="1"/>
</dbReference>
<proteinExistence type="inferred from homology"/>
<dbReference type="SUPFAM" id="SSF51161">
    <property type="entry name" value="Trimeric LpxA-like enzymes"/>
    <property type="match status" value="1"/>
</dbReference>
<dbReference type="GO" id="GO:0016746">
    <property type="term" value="F:acyltransferase activity"/>
    <property type="evidence" value="ECO:0007669"/>
    <property type="project" value="UniProtKB-KW"/>
</dbReference>
<dbReference type="InterPro" id="IPR018357">
    <property type="entry name" value="Hexapep_transf_CS"/>
</dbReference>
<evidence type="ECO:0000313" key="8">
    <source>
        <dbReference type="EMBL" id="PYB85424.1"/>
    </source>
</evidence>
<name>A0A2V4IF45_9PSED</name>
<protein>
    <submittedName>
        <fullName evidence="8">Acetyltransferase</fullName>
    </submittedName>
</protein>
<dbReference type="PANTHER" id="PTHR43300">
    <property type="entry name" value="ACETYLTRANSFERASE"/>
    <property type="match status" value="1"/>
</dbReference>
<comment type="caution">
    <text evidence="8">The sequence shown here is derived from an EMBL/GenBank/DDBJ whole genome shotgun (WGS) entry which is preliminary data.</text>
</comment>
<reference evidence="8 9" key="1">
    <citation type="submission" date="2018-06" db="EMBL/GenBank/DDBJ databases">
        <title>Pseudomonas diversity within urban Lake Michigan freshwaters.</title>
        <authorList>
            <person name="Batrich M."/>
            <person name="Hatzopoulos T."/>
            <person name="Putonti C."/>
        </authorList>
    </citation>
    <scope>NUCLEOTIDE SEQUENCE [LARGE SCALE GENOMIC DNA]</scope>
    <source>
        <strain evidence="8 9">LBp-160603</strain>
    </source>
</reference>
<evidence type="ECO:0000256" key="4">
    <source>
        <dbReference type="ARBA" id="ARBA00022679"/>
    </source>
</evidence>